<evidence type="ECO:0000313" key="2">
    <source>
        <dbReference type="EMBL" id="PQV56625.1"/>
    </source>
</evidence>
<evidence type="ECO:0000313" key="3">
    <source>
        <dbReference type="Proteomes" id="UP000238338"/>
    </source>
</evidence>
<dbReference type="EMBL" id="PVEP01000004">
    <property type="protein sequence ID" value="PQV56625.1"/>
    <property type="molecule type" value="Genomic_DNA"/>
</dbReference>
<dbReference type="Pfam" id="PF14330">
    <property type="entry name" value="DUF4387"/>
    <property type="match status" value="1"/>
</dbReference>
<gene>
    <name evidence="2" type="ORF">LX70_02198</name>
</gene>
<keyword evidence="3" id="KW-1185">Reference proteome</keyword>
<dbReference type="Proteomes" id="UP000238338">
    <property type="component" value="Unassembled WGS sequence"/>
</dbReference>
<evidence type="ECO:0000259" key="1">
    <source>
        <dbReference type="Pfam" id="PF14330"/>
    </source>
</evidence>
<proteinExistence type="predicted"/>
<name>A0A2S8S748_9RHOB</name>
<dbReference type="OrthoDB" id="9796125at2"/>
<dbReference type="InterPro" id="IPR025496">
    <property type="entry name" value="DUF4387"/>
</dbReference>
<comment type="caution">
    <text evidence="2">The sequence shown here is derived from an EMBL/GenBank/DDBJ whole genome shotgun (WGS) entry which is preliminary data.</text>
</comment>
<feature type="domain" description="DUF4387" evidence="1">
    <location>
        <begin position="4"/>
        <end position="95"/>
    </location>
</feature>
<organism evidence="2 3">
    <name type="scientific">Albidovulum denitrificans</name>
    <dbReference type="NCBI Taxonomy" id="404881"/>
    <lineage>
        <taxon>Bacteria</taxon>
        <taxon>Pseudomonadati</taxon>
        <taxon>Pseudomonadota</taxon>
        <taxon>Alphaproteobacteria</taxon>
        <taxon>Rhodobacterales</taxon>
        <taxon>Paracoccaceae</taxon>
        <taxon>Albidovulum</taxon>
    </lineage>
</organism>
<accession>A0A2S8S748</accession>
<sequence length="100" mass="11091">MAELGQIATKIRSKNAGPFWLTIDIFCGDRAAFDRVSEGLSTDRVAALFRVPAETLKRFDIADLCVVKFSLPRPQVQGTGRDRDMHGAAWAVLLEEVEIN</sequence>
<reference evidence="2 3" key="1">
    <citation type="submission" date="2018-02" db="EMBL/GenBank/DDBJ databases">
        <title>Genomic Encyclopedia of Archaeal and Bacterial Type Strains, Phase II (KMG-II): from individual species to whole genera.</title>
        <authorList>
            <person name="Goeker M."/>
        </authorList>
    </citation>
    <scope>NUCLEOTIDE SEQUENCE [LARGE SCALE GENOMIC DNA]</scope>
    <source>
        <strain evidence="2 3">DSM 18921</strain>
    </source>
</reference>
<dbReference type="AlphaFoldDB" id="A0A2S8S748"/>
<dbReference type="RefSeq" id="WP_105514802.1">
    <property type="nucleotide sequence ID" value="NZ_PVEP01000004.1"/>
</dbReference>
<protein>
    <submittedName>
        <fullName evidence="2">Uncharacterized protein DUF4387</fullName>
    </submittedName>
</protein>